<dbReference type="EMBL" id="BARW01004401">
    <property type="protein sequence ID" value="GAI62723.1"/>
    <property type="molecule type" value="Genomic_DNA"/>
</dbReference>
<reference evidence="2" key="1">
    <citation type="journal article" date="2014" name="Front. Microbiol.">
        <title>High frequency of phylogenetically diverse reductive dehalogenase-homologous genes in deep subseafloor sedimentary metagenomes.</title>
        <authorList>
            <person name="Kawai M."/>
            <person name="Futagami T."/>
            <person name="Toyoda A."/>
            <person name="Takaki Y."/>
            <person name="Nishi S."/>
            <person name="Hori S."/>
            <person name="Arai W."/>
            <person name="Tsubouchi T."/>
            <person name="Morono Y."/>
            <person name="Uchiyama I."/>
            <person name="Ito T."/>
            <person name="Fujiyama A."/>
            <person name="Inagaki F."/>
            <person name="Takami H."/>
        </authorList>
    </citation>
    <scope>NUCLEOTIDE SEQUENCE</scope>
    <source>
        <strain evidence="2">Expedition CK06-06</strain>
    </source>
</reference>
<evidence type="ECO:0000313" key="2">
    <source>
        <dbReference type="EMBL" id="GAI62723.1"/>
    </source>
</evidence>
<feature type="non-terminal residue" evidence="2">
    <location>
        <position position="33"/>
    </location>
</feature>
<keyword evidence="1" id="KW-0812">Transmembrane</keyword>
<dbReference type="AlphaFoldDB" id="X1Q3C0"/>
<accession>X1Q3C0</accession>
<name>X1Q3C0_9ZZZZ</name>
<keyword evidence="1" id="KW-1133">Transmembrane helix</keyword>
<proteinExistence type="predicted"/>
<organism evidence="2">
    <name type="scientific">marine sediment metagenome</name>
    <dbReference type="NCBI Taxonomy" id="412755"/>
    <lineage>
        <taxon>unclassified sequences</taxon>
        <taxon>metagenomes</taxon>
        <taxon>ecological metagenomes</taxon>
    </lineage>
</organism>
<evidence type="ECO:0000256" key="1">
    <source>
        <dbReference type="SAM" id="Phobius"/>
    </source>
</evidence>
<sequence length="33" mass="3906">MRSTLFALSLYDILHTIYYALYTIFISFLSLSQ</sequence>
<keyword evidence="1" id="KW-0472">Membrane</keyword>
<comment type="caution">
    <text evidence="2">The sequence shown here is derived from an EMBL/GenBank/DDBJ whole genome shotgun (WGS) entry which is preliminary data.</text>
</comment>
<feature type="transmembrane region" description="Helical" evidence="1">
    <location>
        <begin position="6"/>
        <end position="31"/>
    </location>
</feature>
<gene>
    <name evidence="2" type="ORF">S12H4_10346</name>
</gene>
<protein>
    <submittedName>
        <fullName evidence="2">Uncharacterized protein</fullName>
    </submittedName>
</protein>